<dbReference type="OrthoDB" id="9808735at2"/>
<evidence type="ECO:0000313" key="4">
    <source>
        <dbReference type="Proteomes" id="UP000030643"/>
    </source>
</evidence>
<dbReference type="PROSITE" id="PS50206">
    <property type="entry name" value="RHODANESE_3"/>
    <property type="match status" value="1"/>
</dbReference>
<organism evidence="3 4">
    <name type="scientific">Weissella oryzae (strain DSM 25784 / JCM 18191 / LMG 30913 / SG25)</name>
    <dbReference type="NCBI Taxonomy" id="1329250"/>
    <lineage>
        <taxon>Bacteria</taxon>
        <taxon>Bacillati</taxon>
        <taxon>Bacillota</taxon>
        <taxon>Bacilli</taxon>
        <taxon>Lactobacillales</taxon>
        <taxon>Lactobacillaceae</taxon>
        <taxon>Weissella</taxon>
    </lineage>
</organism>
<keyword evidence="1" id="KW-1133">Transmembrane helix</keyword>
<keyword evidence="4" id="KW-1185">Reference proteome</keyword>
<name>A0A069CWB0_WEIOS</name>
<gene>
    <name evidence="3" type="ORF">WOSG25_140470</name>
</gene>
<keyword evidence="3" id="KW-0808">Transferase</keyword>
<dbReference type="SUPFAM" id="SSF52821">
    <property type="entry name" value="Rhodanese/Cell cycle control phosphatase"/>
    <property type="match status" value="1"/>
</dbReference>
<dbReference type="GO" id="GO:0016740">
    <property type="term" value="F:transferase activity"/>
    <property type="evidence" value="ECO:0007669"/>
    <property type="project" value="UniProtKB-KW"/>
</dbReference>
<dbReference type="Pfam" id="PF00581">
    <property type="entry name" value="Rhodanese"/>
    <property type="match status" value="1"/>
</dbReference>
<evidence type="ECO:0000313" key="3">
    <source>
        <dbReference type="EMBL" id="GAK31744.1"/>
    </source>
</evidence>
<dbReference type="eggNOG" id="COG0607">
    <property type="taxonomic scope" value="Bacteria"/>
</dbReference>
<dbReference type="InterPro" id="IPR050229">
    <property type="entry name" value="GlpE_sulfurtransferase"/>
</dbReference>
<dbReference type="InterPro" id="IPR001763">
    <property type="entry name" value="Rhodanese-like_dom"/>
</dbReference>
<dbReference type="PANTHER" id="PTHR43031">
    <property type="entry name" value="FAD-DEPENDENT OXIDOREDUCTASE"/>
    <property type="match status" value="1"/>
</dbReference>
<keyword evidence="1" id="KW-0472">Membrane</keyword>
<keyword evidence="1" id="KW-0812">Transmembrane</keyword>
<feature type="domain" description="Rhodanese" evidence="2">
    <location>
        <begin position="43"/>
        <end position="127"/>
    </location>
</feature>
<accession>A0A069CWB0</accession>
<evidence type="ECO:0000256" key="1">
    <source>
        <dbReference type="SAM" id="Phobius"/>
    </source>
</evidence>
<dbReference type="SMART" id="SM00450">
    <property type="entry name" value="RHOD"/>
    <property type="match status" value="1"/>
</dbReference>
<dbReference type="CDD" id="cd00158">
    <property type="entry name" value="RHOD"/>
    <property type="match status" value="1"/>
</dbReference>
<proteinExistence type="predicted"/>
<dbReference type="AlphaFoldDB" id="A0A069CWB0"/>
<dbReference type="InterPro" id="IPR036873">
    <property type="entry name" value="Rhodanese-like_dom_sf"/>
</dbReference>
<reference evidence="4" key="1">
    <citation type="journal article" date="2014" name="Genome Announc.">
        <title>Draft genome sequence of Weissella oryzae SG25T, isolated from fermented rice grains.</title>
        <authorList>
            <person name="Tanizawa Y."/>
            <person name="Fujisawa T."/>
            <person name="Mochizuki T."/>
            <person name="Kaminuma E."/>
            <person name="Suzuki Y."/>
            <person name="Nakamura Y."/>
            <person name="Tohno M."/>
        </authorList>
    </citation>
    <scope>NUCLEOTIDE SEQUENCE [LARGE SCALE GENOMIC DNA]</scope>
    <source>
        <strain evidence="4">DSM 25784 / JCM 18191 / LMG 30913 / SG25</strain>
    </source>
</reference>
<dbReference type="Gene3D" id="3.40.250.10">
    <property type="entry name" value="Rhodanese-like domain"/>
    <property type="match status" value="1"/>
</dbReference>
<dbReference type="Proteomes" id="UP000030643">
    <property type="component" value="Unassembled WGS sequence"/>
</dbReference>
<dbReference type="EMBL" id="DF820497">
    <property type="protein sequence ID" value="GAK31744.1"/>
    <property type="molecule type" value="Genomic_DNA"/>
</dbReference>
<sequence length="128" mass="14486">MLITTLIIIVAVWALYTLGMLYYNRSTVSRYSTQLEAINFDAKMTNQQIIDLREPSAFSTKHIMGARNIQAGLIKSSLDALRKDKPLFLYDERGLQLAGVLRQLHKAGYTDVYTLKGGFINWTGKTKP</sequence>
<dbReference type="PANTHER" id="PTHR43031:SF18">
    <property type="entry name" value="RHODANESE-RELATED SULFURTRANSFERASES"/>
    <property type="match status" value="1"/>
</dbReference>
<protein>
    <submittedName>
        <fullName evidence="3">Rhodanese-related sulfurtransferase</fullName>
    </submittedName>
</protein>
<dbReference type="RefSeq" id="WP_045477084.1">
    <property type="nucleotide sequence ID" value="NZ_DF820497.1"/>
</dbReference>
<evidence type="ECO:0000259" key="2">
    <source>
        <dbReference type="PROSITE" id="PS50206"/>
    </source>
</evidence>
<feature type="transmembrane region" description="Helical" evidence="1">
    <location>
        <begin position="6"/>
        <end position="23"/>
    </location>
</feature>
<dbReference type="STRING" id="1329250.WOSG25_140470"/>